<evidence type="ECO:0000313" key="2">
    <source>
        <dbReference type="EMBL" id="BAF48985.1"/>
    </source>
</evidence>
<dbReference type="Proteomes" id="UP000169752">
    <property type="component" value="Segment"/>
</dbReference>
<name>A4FTB1_CYHV3</name>
<reference evidence="1 3" key="1">
    <citation type="journal article" date="2007" name="J. Virol.">
        <title>Genome sequences of three koi herpesvirus isolates representing the expanding distribution of an emerging disease threatening koi and common carp worldwide.</title>
        <authorList>
            <person name="Aoki T."/>
            <person name="Hirono I."/>
            <person name="Kurokawa K."/>
            <person name="Fukuda H."/>
            <person name="Nahary R."/>
            <person name="Eldar A."/>
            <person name="Davison A.J."/>
            <person name="Waltzek T.B."/>
            <person name="Bercovier H."/>
            <person name="Hedrick R.P."/>
        </authorList>
    </citation>
    <scope>NUCLEOTIDE SEQUENCE [LARGE SCALE GENOMIC DNA]</scope>
    <source>
        <strain evidence="1">TUMST1</strain>
    </source>
</reference>
<gene>
    <name evidence="1" type="ORF">KHVJ012</name>
    <name evidence="2" type="ORF">KHVJ181</name>
</gene>
<protein>
    <submittedName>
        <fullName evidence="1">Uncharacterized protein</fullName>
    </submittedName>
</protein>
<organism evidence="1 3">
    <name type="scientific">Cyprinid herpesvirus 3</name>
    <name type="common">CyHV-3</name>
    <dbReference type="NCBI Taxonomy" id="180230"/>
    <lineage>
        <taxon>Viruses</taxon>
        <taxon>Duplodnaviria</taxon>
        <taxon>Heunggongvirae</taxon>
        <taxon>Peploviricota</taxon>
        <taxon>Herviviricetes</taxon>
        <taxon>Herpesvirales</taxon>
        <taxon>Alloherpesviridae</taxon>
        <taxon>Cyvirus</taxon>
        <taxon>Cyvirus cyprinidallo3</taxon>
    </lineage>
</organism>
<evidence type="ECO:0000313" key="1">
    <source>
        <dbReference type="EMBL" id="BAF48816.1"/>
    </source>
</evidence>
<dbReference type="EMBL" id="AP008984">
    <property type="protein sequence ID" value="BAF48985.1"/>
    <property type="molecule type" value="Genomic_DNA"/>
</dbReference>
<sequence>MFRFVHHLITMSHPLLGRVCDDRSIIHWVGRGGANVGQAQWLPLNFIHTLDYRPRRYVVCTLTL</sequence>
<proteinExistence type="predicted"/>
<accession>A4FTB1</accession>
<dbReference type="EMBL" id="AP008984">
    <property type="protein sequence ID" value="BAF48816.1"/>
    <property type="molecule type" value="Genomic_DNA"/>
</dbReference>
<evidence type="ECO:0000313" key="3">
    <source>
        <dbReference type="Proteomes" id="UP000169752"/>
    </source>
</evidence>